<keyword evidence="1" id="KW-0732">Signal</keyword>
<evidence type="ECO:0000313" key="2">
    <source>
        <dbReference type="EMBL" id="RKS56092.1"/>
    </source>
</evidence>
<dbReference type="OrthoDB" id="679547at2"/>
<dbReference type="Proteomes" id="UP000276282">
    <property type="component" value="Unassembled WGS sequence"/>
</dbReference>
<organism evidence="2 3">
    <name type="scientific">Gillisia mitskevichiae</name>
    <dbReference type="NCBI Taxonomy" id="270921"/>
    <lineage>
        <taxon>Bacteria</taxon>
        <taxon>Pseudomonadati</taxon>
        <taxon>Bacteroidota</taxon>
        <taxon>Flavobacteriia</taxon>
        <taxon>Flavobacteriales</taxon>
        <taxon>Flavobacteriaceae</taxon>
        <taxon>Gillisia</taxon>
    </lineage>
</organism>
<proteinExistence type="predicted"/>
<protein>
    <recommendedName>
        <fullName evidence="4">MG2 domain-containing protein</fullName>
    </recommendedName>
</protein>
<keyword evidence="3" id="KW-1185">Reference proteome</keyword>
<reference evidence="2 3" key="1">
    <citation type="submission" date="2018-10" db="EMBL/GenBank/DDBJ databases">
        <title>Genomic Encyclopedia of Archaeal and Bacterial Type Strains, Phase II (KMG-II): from individual species to whole genera.</title>
        <authorList>
            <person name="Goeker M."/>
        </authorList>
    </citation>
    <scope>NUCLEOTIDE SEQUENCE [LARGE SCALE GENOMIC DNA]</scope>
    <source>
        <strain evidence="2 3">DSM 19839</strain>
    </source>
</reference>
<dbReference type="EMBL" id="RBLG01000001">
    <property type="protein sequence ID" value="RKS56092.1"/>
    <property type="molecule type" value="Genomic_DNA"/>
</dbReference>
<name>A0A495PZW5_9FLAO</name>
<gene>
    <name evidence="2" type="ORF">BC962_1071</name>
</gene>
<dbReference type="AlphaFoldDB" id="A0A495PZW5"/>
<comment type="caution">
    <text evidence="2">The sequence shown here is derived from an EMBL/GenBank/DDBJ whole genome shotgun (WGS) entry which is preliminary data.</text>
</comment>
<evidence type="ECO:0000256" key="1">
    <source>
        <dbReference type="SAM" id="SignalP"/>
    </source>
</evidence>
<evidence type="ECO:0008006" key="4">
    <source>
        <dbReference type="Google" id="ProtNLM"/>
    </source>
</evidence>
<evidence type="ECO:0000313" key="3">
    <source>
        <dbReference type="Proteomes" id="UP000276282"/>
    </source>
</evidence>
<feature type="signal peptide" evidence="1">
    <location>
        <begin position="1"/>
        <end position="19"/>
    </location>
</feature>
<sequence>MKKNTLVAISLLLNFNLFAQFKPTAITDLEESYTNYFKLNRELVFLHLNKTEVIKSENLWLSAYVYNATLNSPNQQTVNLNLEIFDDAGDFIESKTVLIAGGKGGGYLDLNKDIYPEGKYFIKASTQYMKNFKEDLSFVQSFEILGSSIKNDNVKEKSFDLQLLPEGGHLLTDVWNTIGVKLIDSNGNSVVFTEAKLLDSEMKLISTFNSNQFGLSKFTFLPRSKGDYRVEVSTIDGEKVSAALPKAEQRGFNIIANNLDEQFIFKVNTNKESKDLVEDKVFYAAIHKDGNIKDFTFQFPKNKLEASLKISKDSLYSGINTITIFDEDFNPLLERLFFNDKNLRRIRVNAQVNGVASDSVRINLNSEGLIKNNSLSISVLPGTTKAYNPKHNILSAFYLKPYINGDLVNGEYYFSDTSSRKLQYDLDLLLITQGWSKFNWTSIYNDPPKELMIAERGFTIEGEISGRNDKKENTMFVKSEETGLFEVVEVNDDDSFILKNIYILDSTALSYGLINDRKGRITKPSIYANITPNKTQSSLELENKYKYLNTTIETRSNFNEFIIDAQVLDTVNLKGYILEFEVPREAVRANDIYVEVTDKVYQRYMYVTDYISQHGFMVYYNDFGELFIKNKIPFSMDAELNTPLIYWNGFPNGSPRQLEYLMMEDLESITISKLGIGYGMRAGGGVIKIVTRTKNRVVNSHETISEIITSNGFAKEKKFYAPKYSSYSNETYSDFGVIDWISDLSIEQNGNVSFKISNTNQSQISLFIEGITVDGNLISENIKIQTR</sequence>
<dbReference type="RefSeq" id="WP_121344819.1">
    <property type="nucleotide sequence ID" value="NZ_RBLG01000001.1"/>
</dbReference>
<accession>A0A495PZW5</accession>
<feature type="chain" id="PRO_5019849647" description="MG2 domain-containing protein" evidence="1">
    <location>
        <begin position="20"/>
        <end position="787"/>
    </location>
</feature>